<evidence type="ECO:0000259" key="1">
    <source>
        <dbReference type="Pfam" id="PF13391"/>
    </source>
</evidence>
<dbReference type="InterPro" id="IPR003615">
    <property type="entry name" value="HNH_nuc"/>
</dbReference>
<organism evidence="2 3">
    <name type="scientific">Botryobasidium botryosum (strain FD-172 SS1)</name>
    <dbReference type="NCBI Taxonomy" id="930990"/>
    <lineage>
        <taxon>Eukaryota</taxon>
        <taxon>Fungi</taxon>
        <taxon>Dikarya</taxon>
        <taxon>Basidiomycota</taxon>
        <taxon>Agaricomycotina</taxon>
        <taxon>Agaricomycetes</taxon>
        <taxon>Cantharellales</taxon>
        <taxon>Botryobasidiaceae</taxon>
        <taxon>Botryobasidium</taxon>
    </lineage>
</organism>
<dbReference type="HOGENOM" id="CLU_058842_1_0_1"/>
<name>A0A067M8Y7_BOTB1</name>
<evidence type="ECO:0000313" key="2">
    <source>
        <dbReference type="EMBL" id="KDQ08051.1"/>
    </source>
</evidence>
<dbReference type="InParanoid" id="A0A067M8Y7"/>
<dbReference type="OrthoDB" id="3269637at2759"/>
<feature type="domain" description="HNH nuclease" evidence="1">
    <location>
        <begin position="116"/>
        <end position="185"/>
    </location>
</feature>
<keyword evidence="3" id="KW-1185">Reference proteome</keyword>
<evidence type="ECO:0000313" key="3">
    <source>
        <dbReference type="Proteomes" id="UP000027195"/>
    </source>
</evidence>
<gene>
    <name evidence="2" type="ORF">BOTBODRAFT_586308</name>
</gene>
<accession>A0A067M8Y7</accession>
<dbReference type="AlphaFoldDB" id="A0A067M8Y7"/>
<sequence>MSAILNLHILIDGQQWHILSVPLADIRRLCHRPLKWLRFVAYAICGAEGTISLAGGGLVDYEDTLPQSQGGDYCYTPEGDCHFVDPGVTDERTSLASSRRAPRFRKMLQQRDGFRCLFTGCPTYEAAHIIPHSKGDNYIAALVQNRGRLYGANPSTSRLGIDSLENGLLVNNIMHTDIGKGICAFLKTPNFALATDDIPHVGDTPDTRYTVQFFDDDPFYHNWHNSDAHFRGDGTRQPCSLFFDVVYGASVFNTWAAGDMSRA</sequence>
<reference evidence="3" key="1">
    <citation type="journal article" date="2014" name="Proc. Natl. Acad. Sci. U.S.A.">
        <title>Extensive sampling of basidiomycete genomes demonstrates inadequacy of the white-rot/brown-rot paradigm for wood decay fungi.</title>
        <authorList>
            <person name="Riley R."/>
            <person name="Salamov A.A."/>
            <person name="Brown D.W."/>
            <person name="Nagy L.G."/>
            <person name="Floudas D."/>
            <person name="Held B.W."/>
            <person name="Levasseur A."/>
            <person name="Lombard V."/>
            <person name="Morin E."/>
            <person name="Otillar R."/>
            <person name="Lindquist E.A."/>
            <person name="Sun H."/>
            <person name="LaButti K.M."/>
            <person name="Schmutz J."/>
            <person name="Jabbour D."/>
            <person name="Luo H."/>
            <person name="Baker S.E."/>
            <person name="Pisabarro A.G."/>
            <person name="Walton J.D."/>
            <person name="Blanchette R.A."/>
            <person name="Henrissat B."/>
            <person name="Martin F."/>
            <person name="Cullen D."/>
            <person name="Hibbett D.S."/>
            <person name="Grigoriev I.V."/>
        </authorList>
    </citation>
    <scope>NUCLEOTIDE SEQUENCE [LARGE SCALE GENOMIC DNA]</scope>
    <source>
        <strain evidence="3">FD-172 SS1</strain>
    </source>
</reference>
<proteinExistence type="predicted"/>
<dbReference type="Proteomes" id="UP000027195">
    <property type="component" value="Unassembled WGS sequence"/>
</dbReference>
<protein>
    <recommendedName>
        <fullName evidence="1">HNH nuclease domain-containing protein</fullName>
    </recommendedName>
</protein>
<dbReference type="EMBL" id="KL198096">
    <property type="protein sequence ID" value="KDQ08051.1"/>
    <property type="molecule type" value="Genomic_DNA"/>
</dbReference>
<dbReference type="Pfam" id="PF13391">
    <property type="entry name" value="HNH_2"/>
    <property type="match status" value="1"/>
</dbReference>